<sequence>MIFATSNGSSKEVPCHYSDGYSWIVIQRRYNGSILFNRTWTEYEDGFGDPQIDLWLGNFYISELTNAGYIVLRIDLISFDGDKRRIEYNFQVENQTNKYKLHISERNVSGIDSFTASNLEMFSTFDNDNDKLKAKNCAVDMFSGWWYADNNACTEANLNGVHRPQLVNDKRGVTWVKWKGTWSLKETRMMIRKP</sequence>
<name>K1QE31_MAGGI</name>
<dbReference type="InterPro" id="IPR036056">
    <property type="entry name" value="Fibrinogen-like_C"/>
</dbReference>
<dbReference type="SUPFAM" id="SSF56496">
    <property type="entry name" value="Fibrinogen C-terminal domain-like"/>
    <property type="match status" value="1"/>
</dbReference>
<gene>
    <name evidence="1" type="ORF">CGI_10007604</name>
</gene>
<dbReference type="PANTHER" id="PTHR19143:SF444">
    <property type="entry name" value="PROTEIN SCABROUS"/>
    <property type="match status" value="1"/>
</dbReference>
<organism evidence="1">
    <name type="scientific">Magallana gigas</name>
    <name type="common">Pacific oyster</name>
    <name type="synonym">Crassostrea gigas</name>
    <dbReference type="NCBI Taxonomy" id="29159"/>
    <lineage>
        <taxon>Eukaryota</taxon>
        <taxon>Metazoa</taxon>
        <taxon>Spiralia</taxon>
        <taxon>Lophotrochozoa</taxon>
        <taxon>Mollusca</taxon>
        <taxon>Bivalvia</taxon>
        <taxon>Autobranchia</taxon>
        <taxon>Pteriomorphia</taxon>
        <taxon>Ostreida</taxon>
        <taxon>Ostreoidea</taxon>
        <taxon>Ostreidae</taxon>
        <taxon>Magallana</taxon>
    </lineage>
</organism>
<dbReference type="EMBL" id="JH818900">
    <property type="protein sequence ID" value="EKC19771.1"/>
    <property type="molecule type" value="Genomic_DNA"/>
</dbReference>
<dbReference type="PANTHER" id="PTHR19143">
    <property type="entry name" value="FIBRINOGEN/TENASCIN/ANGIOPOEITIN"/>
    <property type="match status" value="1"/>
</dbReference>
<protein>
    <submittedName>
        <fullName evidence="1">Fibrinogen-like protein 1</fullName>
    </submittedName>
</protein>
<dbReference type="InterPro" id="IPR050373">
    <property type="entry name" value="Fibrinogen_C-term_domain"/>
</dbReference>
<dbReference type="InParanoid" id="K1QE31"/>
<dbReference type="GO" id="GO:0005615">
    <property type="term" value="C:extracellular space"/>
    <property type="evidence" value="ECO:0007669"/>
    <property type="project" value="TreeGrafter"/>
</dbReference>
<dbReference type="AlphaFoldDB" id="K1QE31"/>
<dbReference type="Gene3D" id="3.90.215.10">
    <property type="entry name" value="Gamma Fibrinogen, chain A, domain 1"/>
    <property type="match status" value="1"/>
</dbReference>
<reference evidence="1" key="1">
    <citation type="journal article" date="2012" name="Nature">
        <title>The oyster genome reveals stress adaptation and complexity of shell formation.</title>
        <authorList>
            <person name="Zhang G."/>
            <person name="Fang X."/>
            <person name="Guo X."/>
            <person name="Li L."/>
            <person name="Luo R."/>
            <person name="Xu F."/>
            <person name="Yang P."/>
            <person name="Zhang L."/>
            <person name="Wang X."/>
            <person name="Qi H."/>
            <person name="Xiong Z."/>
            <person name="Que H."/>
            <person name="Xie Y."/>
            <person name="Holland P.W."/>
            <person name="Paps J."/>
            <person name="Zhu Y."/>
            <person name="Wu F."/>
            <person name="Chen Y."/>
            <person name="Wang J."/>
            <person name="Peng C."/>
            <person name="Meng J."/>
            <person name="Yang L."/>
            <person name="Liu J."/>
            <person name="Wen B."/>
            <person name="Zhang N."/>
            <person name="Huang Z."/>
            <person name="Zhu Q."/>
            <person name="Feng Y."/>
            <person name="Mount A."/>
            <person name="Hedgecock D."/>
            <person name="Xu Z."/>
            <person name="Liu Y."/>
            <person name="Domazet-Loso T."/>
            <person name="Du Y."/>
            <person name="Sun X."/>
            <person name="Zhang S."/>
            <person name="Liu B."/>
            <person name="Cheng P."/>
            <person name="Jiang X."/>
            <person name="Li J."/>
            <person name="Fan D."/>
            <person name="Wang W."/>
            <person name="Fu W."/>
            <person name="Wang T."/>
            <person name="Wang B."/>
            <person name="Zhang J."/>
            <person name="Peng Z."/>
            <person name="Li Y."/>
            <person name="Li N."/>
            <person name="Wang J."/>
            <person name="Chen M."/>
            <person name="He Y."/>
            <person name="Tan F."/>
            <person name="Song X."/>
            <person name="Zheng Q."/>
            <person name="Huang R."/>
            <person name="Yang H."/>
            <person name="Du X."/>
            <person name="Chen L."/>
            <person name="Yang M."/>
            <person name="Gaffney P.M."/>
            <person name="Wang S."/>
            <person name="Luo L."/>
            <person name="She Z."/>
            <person name="Ming Y."/>
            <person name="Huang W."/>
            <person name="Zhang S."/>
            <person name="Huang B."/>
            <person name="Zhang Y."/>
            <person name="Qu T."/>
            <person name="Ni P."/>
            <person name="Miao G."/>
            <person name="Wang J."/>
            <person name="Wang Q."/>
            <person name="Steinberg C.E."/>
            <person name="Wang H."/>
            <person name="Li N."/>
            <person name="Qian L."/>
            <person name="Zhang G."/>
            <person name="Li Y."/>
            <person name="Yang H."/>
            <person name="Liu X."/>
            <person name="Wang J."/>
            <person name="Yin Y."/>
            <person name="Wang J."/>
        </authorList>
    </citation>
    <scope>NUCLEOTIDE SEQUENCE [LARGE SCALE GENOMIC DNA]</scope>
    <source>
        <strain evidence="1">05x7-T-G4-1.051#20</strain>
    </source>
</reference>
<dbReference type="PROSITE" id="PS51406">
    <property type="entry name" value="FIBRINOGEN_C_2"/>
    <property type="match status" value="1"/>
</dbReference>
<dbReference type="InterPro" id="IPR002181">
    <property type="entry name" value="Fibrinogen_a/b/g_C_dom"/>
</dbReference>
<dbReference type="SMART" id="SM00186">
    <property type="entry name" value="FBG"/>
    <property type="match status" value="1"/>
</dbReference>
<proteinExistence type="predicted"/>
<evidence type="ECO:0000313" key="1">
    <source>
        <dbReference type="EMBL" id="EKC19771.1"/>
    </source>
</evidence>
<dbReference type="HOGENOM" id="CLU_038628_6_0_1"/>
<dbReference type="Pfam" id="PF00147">
    <property type="entry name" value="Fibrinogen_C"/>
    <property type="match status" value="1"/>
</dbReference>
<dbReference type="InterPro" id="IPR014716">
    <property type="entry name" value="Fibrinogen_a/b/g_C_1"/>
</dbReference>
<accession>K1QE31</accession>